<keyword evidence="6" id="KW-1185">Reference proteome</keyword>
<dbReference type="PANTHER" id="PTHR33495:SF2">
    <property type="entry name" value="ANTI-SIGMA FACTOR ANTAGONIST TM_1081-RELATED"/>
    <property type="match status" value="1"/>
</dbReference>
<feature type="domain" description="STAS" evidence="3">
    <location>
        <begin position="19"/>
        <end position="112"/>
    </location>
</feature>
<evidence type="ECO:0000259" key="3">
    <source>
        <dbReference type="PROSITE" id="PS50801"/>
    </source>
</evidence>
<dbReference type="EMBL" id="LIIN01000105">
    <property type="protein sequence ID" value="KZX20367.1"/>
    <property type="molecule type" value="Genomic_DNA"/>
</dbReference>
<comment type="similarity">
    <text evidence="1 2">Belongs to the anti-sigma-factor antagonist family.</text>
</comment>
<dbReference type="PANTHER" id="PTHR33495">
    <property type="entry name" value="ANTI-SIGMA FACTOR ANTAGONIST TM_1081-RELATED-RELATED"/>
    <property type="match status" value="1"/>
</dbReference>
<dbReference type="InterPro" id="IPR002645">
    <property type="entry name" value="STAS_dom"/>
</dbReference>
<reference evidence="4 6" key="1">
    <citation type="submission" date="2015-08" db="EMBL/GenBank/DDBJ databases">
        <title>Draft Genome Sequence of Rathayibacter sp. Strain VKM Ac-2596 Isolated from Leaf Gall Induced by Plant-Parasitic Nematodes.</title>
        <authorList>
            <person name="Vasilenko O.V."/>
            <person name="Starodumova I.P."/>
            <person name="Tarlachkov S.V."/>
            <person name="Dorofeeva L.V."/>
            <person name="Evtushenko L.I."/>
        </authorList>
    </citation>
    <scope>NUCLEOTIDE SEQUENCE [LARGE SCALE GENOMIC DNA]</scope>
    <source>
        <strain evidence="4 6">VKM Ac-2596</strain>
    </source>
</reference>
<evidence type="ECO:0000313" key="5">
    <source>
        <dbReference type="EMBL" id="QHC56605.1"/>
    </source>
</evidence>
<proteinExistence type="inferred from homology"/>
<dbReference type="RefSeq" id="WP_068212289.1">
    <property type="nucleotide sequence ID" value="NZ_CP047186.1"/>
</dbReference>
<evidence type="ECO:0000313" key="6">
    <source>
        <dbReference type="Proteomes" id="UP000076717"/>
    </source>
</evidence>
<dbReference type="EMBL" id="CP047186">
    <property type="protein sequence ID" value="QHC56605.1"/>
    <property type="molecule type" value="Genomic_DNA"/>
</dbReference>
<gene>
    <name evidence="4" type="primary">rsbV</name>
    <name evidence="4" type="ORF">ACH61_02515</name>
    <name evidence="5" type="ORF">GSU10_13860</name>
</gene>
<evidence type="ECO:0000256" key="1">
    <source>
        <dbReference type="ARBA" id="ARBA00009013"/>
    </source>
</evidence>
<dbReference type="NCBIfam" id="TIGR00377">
    <property type="entry name" value="ant_ant_sig"/>
    <property type="match status" value="1"/>
</dbReference>
<dbReference type="PROSITE" id="PS50801">
    <property type="entry name" value="STAS"/>
    <property type="match status" value="1"/>
</dbReference>
<dbReference type="AlphaFoldDB" id="A0A162J0C9"/>
<dbReference type="InterPro" id="IPR036513">
    <property type="entry name" value="STAS_dom_sf"/>
</dbReference>
<dbReference type="OrthoDB" id="9793697at2"/>
<evidence type="ECO:0000313" key="7">
    <source>
        <dbReference type="Proteomes" id="UP000465031"/>
    </source>
</evidence>
<organism evidence="4 6">
    <name type="scientific">Rathayibacter tanaceti</name>
    <dbReference type="NCBI Taxonomy" id="1671680"/>
    <lineage>
        <taxon>Bacteria</taxon>
        <taxon>Bacillati</taxon>
        <taxon>Actinomycetota</taxon>
        <taxon>Actinomycetes</taxon>
        <taxon>Micrococcales</taxon>
        <taxon>Microbacteriaceae</taxon>
        <taxon>Rathayibacter</taxon>
    </lineage>
</organism>
<reference evidence="5" key="3">
    <citation type="submission" date="2019-12" db="EMBL/GenBank/DDBJ databases">
        <title>Complete and Draft Genome Sequences of New Strains and Members of Some Known Species of the Genus Rathayibacter isolated from Plants.</title>
        <authorList>
            <person name="Tarlachkov S.V."/>
            <person name="Starodumova I.P."/>
            <person name="Dorofeeva L.V."/>
            <person name="Prisyazhnaya N.V."/>
            <person name="Leyn S.A."/>
            <person name="Zlamal J.E."/>
            <person name="Elane M.L."/>
            <person name="Osterman A.L."/>
            <person name="Nadler S.A."/>
            <person name="Subbotin S.A."/>
            <person name="Evtushenko L.I."/>
        </authorList>
    </citation>
    <scope>NUCLEOTIDE SEQUENCE</scope>
    <source>
        <strain evidence="5">VKM Ac-2761</strain>
    </source>
</reference>
<sequence length="112" mass="11957">MPDGLGITIETAPGAPVRVTLAGRFDVAEAPRVREAVLQGPAAAAPHLVIDLNAVTFLDSAGLAVLARARRDRALTGASLVLVRPVAEDALRIFRLTRFEDLFTMVDREEAP</sequence>
<dbReference type="GO" id="GO:0043856">
    <property type="term" value="F:anti-sigma factor antagonist activity"/>
    <property type="evidence" value="ECO:0007669"/>
    <property type="project" value="InterPro"/>
</dbReference>
<protein>
    <recommendedName>
        <fullName evidence="2">Anti-sigma factor antagonist</fullName>
    </recommendedName>
</protein>
<evidence type="ECO:0000256" key="2">
    <source>
        <dbReference type="RuleBase" id="RU003749"/>
    </source>
</evidence>
<dbReference type="Gene3D" id="3.30.750.24">
    <property type="entry name" value="STAS domain"/>
    <property type="match status" value="1"/>
</dbReference>
<dbReference type="KEGG" id="rte:GSU10_13860"/>
<reference evidence="7" key="2">
    <citation type="submission" date="2019-12" db="EMBL/GenBank/DDBJ databases">
        <title>Complete and draft genome sequences of new strains and members of some known species of the genus Rathayibacter isolated from plants.</title>
        <authorList>
            <person name="Tarlachkov S.V."/>
            <person name="Starodumova I.P."/>
            <person name="Dorofeeva L.V."/>
            <person name="Prisyazhnaya N.V."/>
            <person name="Leyn S."/>
            <person name="Zlamal J."/>
            <person name="Elan M."/>
            <person name="Osterman A.L."/>
            <person name="Nadler S."/>
            <person name="Subbotin S.A."/>
            <person name="Evtushenko L.I."/>
        </authorList>
    </citation>
    <scope>NUCLEOTIDE SEQUENCE [LARGE SCALE GENOMIC DNA]</scope>
    <source>
        <strain evidence="7">VKM Ac-2761</strain>
    </source>
</reference>
<accession>A0A162J0C9</accession>
<dbReference type="CDD" id="cd07043">
    <property type="entry name" value="STAS_anti-anti-sigma_factors"/>
    <property type="match status" value="1"/>
</dbReference>
<evidence type="ECO:0000313" key="4">
    <source>
        <dbReference type="EMBL" id="KZX20367.1"/>
    </source>
</evidence>
<dbReference type="SUPFAM" id="SSF52091">
    <property type="entry name" value="SpoIIaa-like"/>
    <property type="match status" value="1"/>
</dbReference>
<dbReference type="Proteomes" id="UP000465031">
    <property type="component" value="Chromosome"/>
</dbReference>
<dbReference type="InterPro" id="IPR003658">
    <property type="entry name" value="Anti-sigma_ant"/>
</dbReference>
<dbReference type="Proteomes" id="UP000076717">
    <property type="component" value="Unassembled WGS sequence"/>
</dbReference>
<name>A0A162J0C9_9MICO</name>
<dbReference type="Pfam" id="PF01740">
    <property type="entry name" value="STAS"/>
    <property type="match status" value="1"/>
</dbReference>